<sequence length="96" mass="11225">MTAQYPASKDPYALAYRYRELLAEKPKRRGEHFNSYYESLLANQPHPSHTAMDPRSRAIRYAKGHYECYYELKHVNLIIQFLDSKAVQSDARNAAM</sequence>
<organism evidence="1 2">
    <name type="scientific">Byssothecium circinans</name>
    <dbReference type="NCBI Taxonomy" id="147558"/>
    <lineage>
        <taxon>Eukaryota</taxon>
        <taxon>Fungi</taxon>
        <taxon>Dikarya</taxon>
        <taxon>Ascomycota</taxon>
        <taxon>Pezizomycotina</taxon>
        <taxon>Dothideomycetes</taxon>
        <taxon>Pleosporomycetidae</taxon>
        <taxon>Pleosporales</taxon>
        <taxon>Massarineae</taxon>
        <taxon>Massarinaceae</taxon>
        <taxon>Byssothecium</taxon>
    </lineage>
</organism>
<name>A0A6A5TP90_9PLEO</name>
<dbReference type="EMBL" id="ML977003">
    <property type="protein sequence ID" value="KAF1953502.1"/>
    <property type="molecule type" value="Genomic_DNA"/>
</dbReference>
<dbReference type="OrthoDB" id="3775350at2759"/>
<dbReference type="AlphaFoldDB" id="A0A6A5TP90"/>
<keyword evidence="2" id="KW-1185">Reference proteome</keyword>
<protein>
    <submittedName>
        <fullName evidence="1">Uncharacterized protein</fullName>
    </submittedName>
</protein>
<dbReference type="Proteomes" id="UP000800035">
    <property type="component" value="Unassembled WGS sequence"/>
</dbReference>
<gene>
    <name evidence="1" type="ORF">CC80DRAFT_419759</name>
</gene>
<evidence type="ECO:0000313" key="1">
    <source>
        <dbReference type="EMBL" id="KAF1953502.1"/>
    </source>
</evidence>
<accession>A0A6A5TP90</accession>
<evidence type="ECO:0000313" key="2">
    <source>
        <dbReference type="Proteomes" id="UP000800035"/>
    </source>
</evidence>
<reference evidence="1" key="1">
    <citation type="journal article" date="2020" name="Stud. Mycol.">
        <title>101 Dothideomycetes genomes: a test case for predicting lifestyles and emergence of pathogens.</title>
        <authorList>
            <person name="Haridas S."/>
            <person name="Albert R."/>
            <person name="Binder M."/>
            <person name="Bloem J."/>
            <person name="Labutti K."/>
            <person name="Salamov A."/>
            <person name="Andreopoulos B."/>
            <person name="Baker S."/>
            <person name="Barry K."/>
            <person name="Bills G."/>
            <person name="Bluhm B."/>
            <person name="Cannon C."/>
            <person name="Castanera R."/>
            <person name="Culley D."/>
            <person name="Daum C."/>
            <person name="Ezra D."/>
            <person name="Gonzalez J."/>
            <person name="Henrissat B."/>
            <person name="Kuo A."/>
            <person name="Liang C."/>
            <person name="Lipzen A."/>
            <person name="Lutzoni F."/>
            <person name="Magnuson J."/>
            <person name="Mondo S."/>
            <person name="Nolan M."/>
            <person name="Ohm R."/>
            <person name="Pangilinan J."/>
            <person name="Park H.-J."/>
            <person name="Ramirez L."/>
            <person name="Alfaro M."/>
            <person name="Sun H."/>
            <person name="Tritt A."/>
            <person name="Yoshinaga Y."/>
            <person name="Zwiers L.-H."/>
            <person name="Turgeon B."/>
            <person name="Goodwin S."/>
            <person name="Spatafora J."/>
            <person name="Crous P."/>
            <person name="Grigoriev I."/>
        </authorList>
    </citation>
    <scope>NUCLEOTIDE SEQUENCE</scope>
    <source>
        <strain evidence="1">CBS 675.92</strain>
    </source>
</reference>
<proteinExistence type="predicted"/>